<evidence type="ECO:0000259" key="2">
    <source>
        <dbReference type="Pfam" id="PF23247"/>
    </source>
</evidence>
<keyword evidence="1" id="KW-0611">Plant defense</keyword>
<evidence type="ECO:0000313" key="4">
    <source>
        <dbReference type="Proteomes" id="UP000188268"/>
    </source>
</evidence>
<protein>
    <submittedName>
        <fullName evidence="3">Disease resistance protein</fullName>
    </submittedName>
</protein>
<dbReference type="PANTHER" id="PTHR33463:SF209">
    <property type="entry name" value="DISEASE RESISTANCE PROTEIN RPS2-LIKE"/>
    <property type="match status" value="1"/>
</dbReference>
<dbReference type="OrthoDB" id="996754at2759"/>
<dbReference type="SUPFAM" id="SSF52047">
    <property type="entry name" value="RNI-like"/>
    <property type="match status" value="1"/>
</dbReference>
<dbReference type="AlphaFoldDB" id="A0A1R3GWN8"/>
<accession>A0A1R3GWN8</accession>
<evidence type="ECO:0000256" key="1">
    <source>
        <dbReference type="ARBA" id="ARBA00022821"/>
    </source>
</evidence>
<keyword evidence="4" id="KW-1185">Reference proteome</keyword>
<dbReference type="InterPro" id="IPR050905">
    <property type="entry name" value="Plant_NBS-LRR"/>
</dbReference>
<feature type="domain" description="Disease resistance protein At4g27190-like leucine-rich repeats" evidence="2">
    <location>
        <begin position="49"/>
        <end position="164"/>
    </location>
</feature>
<organism evidence="3 4">
    <name type="scientific">Corchorus capsularis</name>
    <name type="common">Jute</name>
    <dbReference type="NCBI Taxonomy" id="210143"/>
    <lineage>
        <taxon>Eukaryota</taxon>
        <taxon>Viridiplantae</taxon>
        <taxon>Streptophyta</taxon>
        <taxon>Embryophyta</taxon>
        <taxon>Tracheophyta</taxon>
        <taxon>Spermatophyta</taxon>
        <taxon>Magnoliopsida</taxon>
        <taxon>eudicotyledons</taxon>
        <taxon>Gunneridae</taxon>
        <taxon>Pentapetalae</taxon>
        <taxon>rosids</taxon>
        <taxon>malvids</taxon>
        <taxon>Malvales</taxon>
        <taxon>Malvaceae</taxon>
        <taxon>Grewioideae</taxon>
        <taxon>Apeibeae</taxon>
        <taxon>Corchorus</taxon>
    </lineage>
</organism>
<dbReference type="Gene3D" id="3.80.10.10">
    <property type="entry name" value="Ribonuclease Inhibitor"/>
    <property type="match status" value="1"/>
</dbReference>
<dbReference type="EMBL" id="AWWV01013244">
    <property type="protein sequence ID" value="OMO62441.1"/>
    <property type="molecule type" value="Genomic_DNA"/>
</dbReference>
<dbReference type="Gramene" id="OMO62441">
    <property type="protein sequence ID" value="OMO62441"/>
    <property type="gene ID" value="CCACVL1_22837"/>
</dbReference>
<dbReference type="InterPro" id="IPR032675">
    <property type="entry name" value="LRR_dom_sf"/>
</dbReference>
<reference evidence="3 4" key="1">
    <citation type="submission" date="2013-09" db="EMBL/GenBank/DDBJ databases">
        <title>Corchorus capsularis genome sequencing.</title>
        <authorList>
            <person name="Alam M."/>
            <person name="Haque M.S."/>
            <person name="Islam M.S."/>
            <person name="Emdad E.M."/>
            <person name="Islam M.M."/>
            <person name="Ahmed B."/>
            <person name="Halim A."/>
            <person name="Hossen Q.M.M."/>
            <person name="Hossain M.Z."/>
            <person name="Ahmed R."/>
            <person name="Khan M.M."/>
            <person name="Islam R."/>
            <person name="Rashid M.M."/>
            <person name="Khan S.A."/>
            <person name="Rahman M.S."/>
            <person name="Alam M."/>
        </authorList>
    </citation>
    <scope>NUCLEOTIDE SEQUENCE [LARGE SCALE GENOMIC DNA]</scope>
    <source>
        <strain evidence="4">cv. CVL-1</strain>
        <tissue evidence="3">Whole seedling</tissue>
    </source>
</reference>
<comment type="caution">
    <text evidence="3">The sequence shown here is derived from an EMBL/GenBank/DDBJ whole genome shotgun (WGS) entry which is preliminary data.</text>
</comment>
<evidence type="ECO:0000313" key="3">
    <source>
        <dbReference type="EMBL" id="OMO62441.1"/>
    </source>
</evidence>
<sequence>MLDCPNFITFVNSNFVIRDDEPQVDTLCLFNDKVSFPRLMALEVKGCGKWKKIWPDKLTPDSFGYFKFFKLDQCRGFSSIFPSSMVDRLQELESLEISHCDDLESIIEPPRLSSIESSSKFVFSKVRWMKLKSLSQLKSFYPSMHTTEWPSLEKLRVTGCSNAKIFALESPNSQLDHVPVGAKQPLFGFSKEAFPCLEKLKTDQDEAKEILELANYQGVQFIEEEDDDDDVYFDDYFDDFNDSLLRCTVDDIIYRGRRRKMK</sequence>
<dbReference type="PANTHER" id="PTHR33463">
    <property type="entry name" value="NB-ARC DOMAIN-CONTAINING PROTEIN-RELATED"/>
    <property type="match status" value="1"/>
</dbReference>
<dbReference type="Proteomes" id="UP000188268">
    <property type="component" value="Unassembled WGS sequence"/>
</dbReference>
<dbReference type="Pfam" id="PF23247">
    <property type="entry name" value="LRR_RPS2"/>
    <property type="match status" value="1"/>
</dbReference>
<dbReference type="InterPro" id="IPR057135">
    <property type="entry name" value="At4g27190-like_LRR"/>
</dbReference>
<name>A0A1R3GWN8_COCAP</name>
<proteinExistence type="predicted"/>
<gene>
    <name evidence="3" type="ORF">CCACVL1_22837</name>
</gene>